<feature type="transmembrane region" description="Helical" evidence="2">
    <location>
        <begin position="207"/>
        <end position="227"/>
    </location>
</feature>
<dbReference type="EMBL" id="VCDN01000011">
    <property type="protein sequence ID" value="MDX7986203.1"/>
    <property type="molecule type" value="Genomic_DNA"/>
</dbReference>
<evidence type="ECO:0000256" key="1">
    <source>
        <dbReference type="SAM" id="Coils"/>
    </source>
</evidence>
<protein>
    <recommendedName>
        <fullName evidence="5">Inner membrane protein yafU</fullName>
    </recommendedName>
</protein>
<name>A0ABU4S4Q9_9GAMM</name>
<evidence type="ECO:0000256" key="2">
    <source>
        <dbReference type="SAM" id="Phobius"/>
    </source>
</evidence>
<evidence type="ECO:0008006" key="5">
    <source>
        <dbReference type="Google" id="ProtNLM"/>
    </source>
</evidence>
<keyword evidence="2" id="KW-1133">Transmembrane helix</keyword>
<comment type="caution">
    <text evidence="3">The sequence shown here is derived from an EMBL/GenBank/DDBJ whole genome shotgun (WGS) entry which is preliminary data.</text>
</comment>
<proteinExistence type="predicted"/>
<evidence type="ECO:0000313" key="4">
    <source>
        <dbReference type="Proteomes" id="UP001271890"/>
    </source>
</evidence>
<keyword evidence="2" id="KW-0472">Membrane</keyword>
<dbReference type="RefSeq" id="WP_319928641.1">
    <property type="nucleotide sequence ID" value="NZ_VCDN01000011.1"/>
</dbReference>
<keyword evidence="1" id="KW-0175">Coiled coil</keyword>
<organism evidence="3 4">
    <name type="scientific">Xenorhabdus santafensis</name>
    <dbReference type="NCBI Taxonomy" id="2582833"/>
    <lineage>
        <taxon>Bacteria</taxon>
        <taxon>Pseudomonadati</taxon>
        <taxon>Pseudomonadota</taxon>
        <taxon>Gammaproteobacteria</taxon>
        <taxon>Enterobacterales</taxon>
        <taxon>Morganellaceae</taxon>
        <taxon>Xenorhabdus</taxon>
    </lineage>
</organism>
<keyword evidence="4" id="KW-1185">Reference proteome</keyword>
<evidence type="ECO:0000313" key="3">
    <source>
        <dbReference type="EMBL" id="MDX7986203.1"/>
    </source>
</evidence>
<sequence>MKYDPHLRTLVADDFNLKEHANFQKQIDDLRRKEMKQQLDEMEKKLDEDLELYVLLTAEEAISAVKNLCNPKPNASWKEAAFKCADIATSFSGSFLDLSGLARTANELSSYFGVKATQYIDKYGNKCIKLTGRTGVRKFLTAAKYGASHWKMIDMGIGSQGVINGIITGARRCVIVAGAYRIFELLVRDEYDIHNFLGNITMDMAKAIVSLSATLVVGKAISAFYVVTGASVIGVAIGLFIFGVIVAAILYHLDEKYQLSAKLIEAFRNEEAKRRLRDHLATPKYNFIPRSPLSYR</sequence>
<reference evidence="4" key="1">
    <citation type="journal article" date="2024" name="Toxins">
        <title>Genome Sequence Analysis of Native Xenorhabdus Strains Isolated from Entomopathogenic Nematodes in Argentina.</title>
        <authorList>
            <person name="Palma L."/>
            <person name="Frizzo L."/>
            <person name="Kaiser S."/>
            <person name="Berry C."/>
            <person name="Caballero P."/>
            <person name="Bode H.B."/>
            <person name="Del Valle E.E."/>
        </authorList>
    </citation>
    <scope>NUCLEOTIDE SEQUENCE [LARGE SCALE GENOMIC DNA]</scope>
    <source>
        <strain evidence="4">12</strain>
    </source>
</reference>
<gene>
    <name evidence="3" type="ORF">FE392_02485</name>
</gene>
<dbReference type="Proteomes" id="UP001271890">
    <property type="component" value="Unassembled WGS sequence"/>
</dbReference>
<feature type="transmembrane region" description="Helical" evidence="2">
    <location>
        <begin position="233"/>
        <end position="253"/>
    </location>
</feature>
<keyword evidence="2" id="KW-0812">Transmembrane</keyword>
<accession>A0ABU4S4Q9</accession>
<feature type="coiled-coil region" evidence="1">
    <location>
        <begin position="25"/>
        <end position="59"/>
    </location>
</feature>